<dbReference type="AlphaFoldDB" id="A0A0E9LWE8"/>
<reference evidence="1 2" key="1">
    <citation type="journal article" date="2015" name="Microbes Environ.">
        <title>Distribution and evolution of nitrogen fixation genes in the phylum bacteroidetes.</title>
        <authorList>
            <person name="Inoue J."/>
            <person name="Oshima K."/>
            <person name="Suda W."/>
            <person name="Sakamoto M."/>
            <person name="Iino T."/>
            <person name="Noda S."/>
            <person name="Hongoh Y."/>
            <person name="Hattori M."/>
            <person name="Ohkuma M."/>
        </authorList>
    </citation>
    <scope>NUCLEOTIDE SEQUENCE [LARGE SCALE GENOMIC DNA]</scope>
    <source>
        <strain evidence="1">JCM 15548</strain>
    </source>
</reference>
<name>A0A0E9LWE8_9BACT</name>
<protein>
    <submittedName>
        <fullName evidence="1">Uncharacterized protein</fullName>
    </submittedName>
</protein>
<comment type="caution">
    <text evidence="1">The sequence shown here is derived from an EMBL/GenBank/DDBJ whole genome shotgun (WGS) entry which is preliminary data.</text>
</comment>
<organism evidence="1 2">
    <name type="scientific">Geofilum rubicundum JCM 15548</name>
    <dbReference type="NCBI Taxonomy" id="1236989"/>
    <lineage>
        <taxon>Bacteria</taxon>
        <taxon>Pseudomonadati</taxon>
        <taxon>Bacteroidota</taxon>
        <taxon>Bacteroidia</taxon>
        <taxon>Marinilabiliales</taxon>
        <taxon>Marinilabiliaceae</taxon>
        <taxon>Geofilum</taxon>
    </lineage>
</organism>
<gene>
    <name evidence="1" type="ORF">JCM15548_12121</name>
</gene>
<dbReference type="EMBL" id="BAZW01000015">
    <property type="protein sequence ID" value="GAO29887.1"/>
    <property type="molecule type" value="Genomic_DNA"/>
</dbReference>
<dbReference type="STRING" id="1236989.JCM15548_12121"/>
<accession>A0A0E9LWE8</accession>
<keyword evidence="2" id="KW-1185">Reference proteome</keyword>
<sequence>MQICVNLIIGESFNFHYLILKTYPCGHPSSGSIPLQKQSFLSAPLLQPLKLLKPFQII</sequence>
<evidence type="ECO:0000313" key="2">
    <source>
        <dbReference type="Proteomes" id="UP000032900"/>
    </source>
</evidence>
<proteinExistence type="predicted"/>
<evidence type="ECO:0000313" key="1">
    <source>
        <dbReference type="EMBL" id="GAO29887.1"/>
    </source>
</evidence>
<dbReference type="Proteomes" id="UP000032900">
    <property type="component" value="Unassembled WGS sequence"/>
</dbReference>